<evidence type="ECO:0000313" key="1">
    <source>
        <dbReference type="EMBL" id="CUV08695.1"/>
    </source>
</evidence>
<gene>
    <name evidence="1" type="ORF">MGWOODY_Mmi2281</name>
</gene>
<name>A0A160VE31_9ZZZZ</name>
<protein>
    <submittedName>
        <fullName evidence="1">Uncharacterized protein</fullName>
    </submittedName>
</protein>
<organism evidence="1">
    <name type="scientific">hydrothermal vent metagenome</name>
    <dbReference type="NCBI Taxonomy" id="652676"/>
    <lineage>
        <taxon>unclassified sequences</taxon>
        <taxon>metagenomes</taxon>
        <taxon>ecological metagenomes</taxon>
    </lineage>
</organism>
<proteinExistence type="predicted"/>
<accession>A0A160VE31</accession>
<sequence length="43" mass="4981">MLFQIPILEVVYGRLHGKVIETDIYLCEVVTLTAYPALFARRQ</sequence>
<reference evidence="1" key="1">
    <citation type="submission" date="2015-10" db="EMBL/GenBank/DDBJ databases">
        <authorList>
            <person name="Gilbert D.G."/>
        </authorList>
    </citation>
    <scope>NUCLEOTIDE SEQUENCE</scope>
</reference>
<dbReference type="AlphaFoldDB" id="A0A160VE31"/>
<dbReference type="EMBL" id="FAXC01000113">
    <property type="protein sequence ID" value="CUV08695.1"/>
    <property type="molecule type" value="Genomic_DNA"/>
</dbReference>